<feature type="region of interest" description="Disordered" evidence="1">
    <location>
        <begin position="18"/>
        <end position="62"/>
    </location>
</feature>
<feature type="signal peptide" evidence="2">
    <location>
        <begin position="1"/>
        <end position="17"/>
    </location>
</feature>
<evidence type="ECO:0000313" key="4">
    <source>
        <dbReference type="Proteomes" id="UP000321513"/>
    </source>
</evidence>
<protein>
    <recommendedName>
        <fullName evidence="5">Entericidin</fullName>
    </recommendedName>
</protein>
<sequence length="62" mass="6121">MKKLLFVFLLGAFAACGGGDSTSTSDSTTVSTDASSSTGTMSTDTTGTGAMSTDTTSMSTPH</sequence>
<dbReference type="RefSeq" id="WP_147204967.1">
    <property type="nucleotide sequence ID" value="NZ_BJYT01000013.1"/>
</dbReference>
<keyword evidence="2" id="KW-0732">Signal</keyword>
<accession>A0A512BG51</accession>
<evidence type="ECO:0000256" key="1">
    <source>
        <dbReference type="SAM" id="MobiDB-lite"/>
    </source>
</evidence>
<dbReference type="PROSITE" id="PS51257">
    <property type="entry name" value="PROKAR_LIPOPROTEIN"/>
    <property type="match status" value="1"/>
</dbReference>
<evidence type="ECO:0008006" key="5">
    <source>
        <dbReference type="Google" id="ProtNLM"/>
    </source>
</evidence>
<dbReference type="AlphaFoldDB" id="A0A512BG51"/>
<dbReference type="Proteomes" id="UP000321513">
    <property type="component" value="Unassembled WGS sequence"/>
</dbReference>
<evidence type="ECO:0000313" key="3">
    <source>
        <dbReference type="EMBL" id="GEO10855.1"/>
    </source>
</evidence>
<dbReference type="EMBL" id="BJYT01000013">
    <property type="protein sequence ID" value="GEO10855.1"/>
    <property type="molecule type" value="Genomic_DNA"/>
</dbReference>
<feature type="chain" id="PRO_5021918005" description="Entericidin" evidence="2">
    <location>
        <begin position="18"/>
        <end position="62"/>
    </location>
</feature>
<organism evidence="3 4">
    <name type="scientific">Segetibacter aerophilus</name>
    <dbReference type="NCBI Taxonomy" id="670293"/>
    <lineage>
        <taxon>Bacteria</taxon>
        <taxon>Pseudomonadati</taxon>
        <taxon>Bacteroidota</taxon>
        <taxon>Chitinophagia</taxon>
        <taxon>Chitinophagales</taxon>
        <taxon>Chitinophagaceae</taxon>
        <taxon>Segetibacter</taxon>
    </lineage>
</organism>
<keyword evidence="4" id="KW-1185">Reference proteome</keyword>
<name>A0A512BG51_9BACT</name>
<evidence type="ECO:0000256" key="2">
    <source>
        <dbReference type="SAM" id="SignalP"/>
    </source>
</evidence>
<gene>
    <name evidence="3" type="ORF">SAE01_33510</name>
</gene>
<comment type="caution">
    <text evidence="3">The sequence shown here is derived from an EMBL/GenBank/DDBJ whole genome shotgun (WGS) entry which is preliminary data.</text>
</comment>
<proteinExistence type="predicted"/>
<reference evidence="3 4" key="1">
    <citation type="submission" date="2019-07" db="EMBL/GenBank/DDBJ databases">
        <title>Whole genome shotgun sequence of Segetibacter aerophilus NBRC 106135.</title>
        <authorList>
            <person name="Hosoyama A."/>
            <person name="Uohara A."/>
            <person name="Ohji S."/>
            <person name="Ichikawa N."/>
        </authorList>
    </citation>
    <scope>NUCLEOTIDE SEQUENCE [LARGE SCALE GENOMIC DNA]</scope>
    <source>
        <strain evidence="3 4">NBRC 106135</strain>
    </source>
</reference>